<proteinExistence type="predicted"/>
<reference evidence="1 2" key="1">
    <citation type="journal article" date="2016" name="Sci. Rep.">
        <title>Draft genome sequencing and secretome analysis of fungal phytopathogen Ascochyta rabiei provides insight into the necrotrophic effector repertoire.</title>
        <authorList>
            <person name="Verma S."/>
            <person name="Gazara R.K."/>
            <person name="Nizam S."/>
            <person name="Parween S."/>
            <person name="Chattopadhyay D."/>
            <person name="Verma P.K."/>
        </authorList>
    </citation>
    <scope>NUCLEOTIDE SEQUENCE [LARGE SCALE GENOMIC DNA]</scope>
    <source>
        <strain evidence="1 2">ArDII</strain>
    </source>
</reference>
<organism evidence="1 2">
    <name type="scientific">Didymella rabiei</name>
    <name type="common">Chickpea ascochyta blight fungus</name>
    <name type="synonym">Mycosphaerella rabiei</name>
    <dbReference type="NCBI Taxonomy" id="5454"/>
    <lineage>
        <taxon>Eukaryota</taxon>
        <taxon>Fungi</taxon>
        <taxon>Dikarya</taxon>
        <taxon>Ascomycota</taxon>
        <taxon>Pezizomycotina</taxon>
        <taxon>Dothideomycetes</taxon>
        <taxon>Pleosporomycetidae</taxon>
        <taxon>Pleosporales</taxon>
        <taxon>Pleosporineae</taxon>
        <taxon>Didymellaceae</taxon>
        <taxon>Ascochyta</taxon>
    </lineage>
</organism>
<dbReference type="Proteomes" id="UP000076837">
    <property type="component" value="Unassembled WGS sequence"/>
</dbReference>
<dbReference type="OrthoDB" id="10389325at2759"/>
<keyword evidence="2" id="KW-1185">Reference proteome</keyword>
<dbReference type="AlphaFoldDB" id="A0A163H0Y1"/>
<accession>A0A163H0Y1</accession>
<gene>
    <name evidence="1" type="ORF">ST47_g3753</name>
</gene>
<comment type="caution">
    <text evidence="1">The sequence shown here is derived from an EMBL/GenBank/DDBJ whole genome shotgun (WGS) entry which is preliminary data.</text>
</comment>
<name>A0A163H0Y1_DIDRA</name>
<sequence>MLSSTLFLLWATFLQCVVGMEMKRQQRTVMTGSGTLGGTFYYNFNGPNGELCHAEVLFRIAPGNGQPSFRVNEVWCNTRLGHTFLRGAVGYSAVLDRGQGRLPSFQVIELGINIPNQALVMAQGLYRFNGAQPRINASVDRWTPNRFTFNAFRLGFLNPRQGAHCLADASGTICDGSSKRDPQGGFAHGVDRFCYATCPR</sequence>
<dbReference type="EMBL" id="JYNV01000140">
    <property type="protein sequence ID" value="KZM25103.1"/>
    <property type="molecule type" value="Genomic_DNA"/>
</dbReference>
<evidence type="ECO:0000313" key="2">
    <source>
        <dbReference type="Proteomes" id="UP000076837"/>
    </source>
</evidence>
<evidence type="ECO:0000313" key="1">
    <source>
        <dbReference type="EMBL" id="KZM25103.1"/>
    </source>
</evidence>
<protein>
    <submittedName>
        <fullName evidence="1">Uncharacterized protein</fullName>
    </submittedName>
</protein>